<reference evidence="2" key="1">
    <citation type="submission" date="2021-03" db="EMBL/GenBank/DDBJ databases">
        <title>Evolutionary innovations through gain and loss of genes in the ectomycorrhizal Boletales.</title>
        <authorList>
            <person name="Wu G."/>
            <person name="Miyauchi S."/>
            <person name="Morin E."/>
            <person name="Yang Z.-L."/>
            <person name="Xu J."/>
            <person name="Martin F.M."/>
        </authorList>
    </citation>
    <scope>NUCLEOTIDE SEQUENCE</scope>
    <source>
        <strain evidence="2">BR01</strain>
    </source>
</reference>
<feature type="region of interest" description="Disordered" evidence="1">
    <location>
        <begin position="1"/>
        <end position="25"/>
    </location>
</feature>
<comment type="caution">
    <text evidence="2">The sequence shown here is derived from an EMBL/GenBank/DDBJ whole genome shotgun (WGS) entry which is preliminary data.</text>
</comment>
<accession>A0A8I2YKI8</accession>
<dbReference type="AlphaFoldDB" id="A0A8I2YKI8"/>
<proteinExistence type="predicted"/>
<protein>
    <submittedName>
        <fullName evidence="2">Uncharacterized protein</fullName>
    </submittedName>
</protein>
<feature type="region of interest" description="Disordered" evidence="1">
    <location>
        <begin position="53"/>
        <end position="80"/>
    </location>
</feature>
<evidence type="ECO:0000256" key="1">
    <source>
        <dbReference type="SAM" id="MobiDB-lite"/>
    </source>
</evidence>
<keyword evidence="3" id="KW-1185">Reference proteome</keyword>
<feature type="compositionally biased region" description="Pro residues" evidence="1">
    <location>
        <begin position="11"/>
        <end position="20"/>
    </location>
</feature>
<evidence type="ECO:0000313" key="2">
    <source>
        <dbReference type="EMBL" id="KAG6373601.1"/>
    </source>
</evidence>
<gene>
    <name evidence="2" type="ORF">JVT61DRAFT_6252</name>
</gene>
<sequence>MHGTLANDASPSPPSPPSPLIPSLDPSFNLIPRKFQTTHMDVYHTACLQRKLSRSSSCHPGDCYPVPRSKGNHPWHTTPN</sequence>
<name>A0A8I2YKI8_9AGAM</name>
<dbReference type="Proteomes" id="UP000683000">
    <property type="component" value="Unassembled WGS sequence"/>
</dbReference>
<dbReference type="EMBL" id="JAGFBS010000021">
    <property type="protein sequence ID" value="KAG6373601.1"/>
    <property type="molecule type" value="Genomic_DNA"/>
</dbReference>
<evidence type="ECO:0000313" key="3">
    <source>
        <dbReference type="Proteomes" id="UP000683000"/>
    </source>
</evidence>
<organism evidence="2 3">
    <name type="scientific">Boletus reticuloceps</name>
    <dbReference type="NCBI Taxonomy" id="495285"/>
    <lineage>
        <taxon>Eukaryota</taxon>
        <taxon>Fungi</taxon>
        <taxon>Dikarya</taxon>
        <taxon>Basidiomycota</taxon>
        <taxon>Agaricomycotina</taxon>
        <taxon>Agaricomycetes</taxon>
        <taxon>Agaricomycetidae</taxon>
        <taxon>Boletales</taxon>
        <taxon>Boletineae</taxon>
        <taxon>Boletaceae</taxon>
        <taxon>Boletoideae</taxon>
        <taxon>Boletus</taxon>
    </lineage>
</organism>